<gene>
    <name evidence="2" type="ORF">G6F64_007050</name>
</gene>
<keyword evidence="3" id="KW-1185">Reference proteome</keyword>
<protein>
    <submittedName>
        <fullName evidence="2">Uncharacterized protein</fullName>
    </submittedName>
</protein>
<evidence type="ECO:0000313" key="2">
    <source>
        <dbReference type="EMBL" id="KAG1307135.1"/>
    </source>
</evidence>
<organism evidence="2 3">
    <name type="scientific">Rhizopus oryzae</name>
    <name type="common">Mucormycosis agent</name>
    <name type="synonym">Rhizopus arrhizus var. delemar</name>
    <dbReference type="NCBI Taxonomy" id="64495"/>
    <lineage>
        <taxon>Eukaryota</taxon>
        <taxon>Fungi</taxon>
        <taxon>Fungi incertae sedis</taxon>
        <taxon>Mucoromycota</taxon>
        <taxon>Mucoromycotina</taxon>
        <taxon>Mucoromycetes</taxon>
        <taxon>Mucorales</taxon>
        <taxon>Mucorineae</taxon>
        <taxon>Rhizopodaceae</taxon>
        <taxon>Rhizopus</taxon>
    </lineage>
</organism>
<accession>A0A9P7BRB5</accession>
<evidence type="ECO:0000313" key="3">
    <source>
        <dbReference type="Proteomes" id="UP000716291"/>
    </source>
</evidence>
<feature type="compositionally biased region" description="Basic and acidic residues" evidence="1">
    <location>
        <begin position="108"/>
        <end position="117"/>
    </location>
</feature>
<dbReference type="AlphaFoldDB" id="A0A9P7BRB5"/>
<reference evidence="2" key="1">
    <citation type="journal article" date="2020" name="Microb. Genom.">
        <title>Genetic diversity of clinical and environmental Mucorales isolates obtained from an investigation of mucormycosis cases among solid organ transplant recipients.</title>
        <authorList>
            <person name="Nguyen M.H."/>
            <person name="Kaul D."/>
            <person name="Muto C."/>
            <person name="Cheng S.J."/>
            <person name="Richter R.A."/>
            <person name="Bruno V.M."/>
            <person name="Liu G."/>
            <person name="Beyhan S."/>
            <person name="Sundermann A.J."/>
            <person name="Mounaud S."/>
            <person name="Pasculle A.W."/>
            <person name="Nierman W.C."/>
            <person name="Driscoll E."/>
            <person name="Cumbie R."/>
            <person name="Clancy C.J."/>
            <person name="Dupont C.L."/>
        </authorList>
    </citation>
    <scope>NUCLEOTIDE SEQUENCE</scope>
    <source>
        <strain evidence="2">GL11</strain>
    </source>
</reference>
<dbReference type="EMBL" id="JAANQT010001000">
    <property type="protein sequence ID" value="KAG1307135.1"/>
    <property type="molecule type" value="Genomic_DNA"/>
</dbReference>
<proteinExistence type="predicted"/>
<sequence>MTLFHKIPPLPILLTSMSVHHKLEFIPVHIPFGSQTSSIWAKPMLVIHAYKRWRGLWYTSVEQVKTKGMHMFSSPFDHHPITSSTDVHPLNSFDQKVPHESYFFRRQDLNQRPDLPSKRQRALVQNRTSS</sequence>
<evidence type="ECO:0000256" key="1">
    <source>
        <dbReference type="SAM" id="MobiDB-lite"/>
    </source>
</evidence>
<dbReference type="OrthoDB" id="10269763at2759"/>
<feature type="region of interest" description="Disordered" evidence="1">
    <location>
        <begin position="108"/>
        <end position="130"/>
    </location>
</feature>
<dbReference type="Proteomes" id="UP000716291">
    <property type="component" value="Unassembled WGS sequence"/>
</dbReference>
<name>A0A9P7BRB5_RHIOR</name>
<comment type="caution">
    <text evidence="2">The sequence shown here is derived from an EMBL/GenBank/DDBJ whole genome shotgun (WGS) entry which is preliminary data.</text>
</comment>